<evidence type="ECO:0000256" key="4">
    <source>
        <dbReference type="ARBA" id="ARBA00022679"/>
    </source>
</evidence>
<feature type="transmembrane region" description="Helical" evidence="8">
    <location>
        <begin position="98"/>
        <end position="116"/>
    </location>
</feature>
<dbReference type="InterPro" id="IPR050297">
    <property type="entry name" value="LipidA_mod_glycosyltrf_83"/>
</dbReference>
<dbReference type="PANTHER" id="PTHR33908">
    <property type="entry name" value="MANNOSYLTRANSFERASE YKCB-RELATED"/>
    <property type="match status" value="1"/>
</dbReference>
<feature type="transmembrane region" description="Helical" evidence="8">
    <location>
        <begin position="383"/>
        <end position="401"/>
    </location>
</feature>
<dbReference type="InterPro" id="IPR038731">
    <property type="entry name" value="RgtA/B/C-like"/>
</dbReference>
<dbReference type="GO" id="GO:0016763">
    <property type="term" value="F:pentosyltransferase activity"/>
    <property type="evidence" value="ECO:0007669"/>
    <property type="project" value="TreeGrafter"/>
</dbReference>
<dbReference type="GO" id="GO:0008610">
    <property type="term" value="P:lipid biosynthetic process"/>
    <property type="evidence" value="ECO:0007669"/>
    <property type="project" value="UniProtKB-ARBA"/>
</dbReference>
<comment type="subcellular location">
    <subcellularLocation>
        <location evidence="1">Cell membrane</location>
        <topology evidence="1">Multi-pass membrane protein</topology>
    </subcellularLocation>
</comment>
<dbReference type="EMBL" id="CAFBPU010000086">
    <property type="protein sequence ID" value="CAB5040825.1"/>
    <property type="molecule type" value="Genomic_DNA"/>
</dbReference>
<protein>
    <submittedName>
        <fullName evidence="10">Unannotated protein</fullName>
    </submittedName>
</protein>
<keyword evidence="2" id="KW-1003">Cell membrane</keyword>
<evidence type="ECO:0000259" key="9">
    <source>
        <dbReference type="Pfam" id="PF13231"/>
    </source>
</evidence>
<evidence type="ECO:0000256" key="2">
    <source>
        <dbReference type="ARBA" id="ARBA00022475"/>
    </source>
</evidence>
<feature type="transmembrane region" description="Helical" evidence="8">
    <location>
        <begin position="34"/>
        <end position="53"/>
    </location>
</feature>
<feature type="transmembrane region" description="Helical" evidence="8">
    <location>
        <begin position="123"/>
        <end position="145"/>
    </location>
</feature>
<feature type="transmembrane region" description="Helical" evidence="8">
    <location>
        <begin position="357"/>
        <end position="376"/>
    </location>
</feature>
<dbReference type="PANTHER" id="PTHR33908:SF11">
    <property type="entry name" value="MEMBRANE PROTEIN"/>
    <property type="match status" value="1"/>
</dbReference>
<evidence type="ECO:0000256" key="5">
    <source>
        <dbReference type="ARBA" id="ARBA00022692"/>
    </source>
</evidence>
<feature type="transmembrane region" description="Helical" evidence="8">
    <location>
        <begin position="407"/>
        <end position="424"/>
    </location>
</feature>
<feature type="domain" description="Glycosyltransferase RgtA/B/C/D-like" evidence="9">
    <location>
        <begin position="101"/>
        <end position="251"/>
    </location>
</feature>
<accession>A0A6J7SHU6</accession>
<evidence type="ECO:0000313" key="10">
    <source>
        <dbReference type="EMBL" id="CAB5040825.1"/>
    </source>
</evidence>
<reference evidence="10" key="1">
    <citation type="submission" date="2020-05" db="EMBL/GenBank/DDBJ databases">
        <authorList>
            <person name="Chiriac C."/>
            <person name="Salcher M."/>
            <person name="Ghai R."/>
            <person name="Kavagutti S V."/>
        </authorList>
    </citation>
    <scope>NUCLEOTIDE SEQUENCE</scope>
</reference>
<sequence length="445" mass="47854">MDGGLVESVPRRRSDRVYDIFTVMRRNRILASKWSPWVLAVLASLATLAVGLVRGRQDFFATQGDGSYDVLASSLASHGVYLDAVSADVGGHLHPAWVAYRPPGFPMLLASFYWVLGRSPSTVVLLQSLLVAAIVLATVFLAQVFLSKSGALAAGAIAAFFPYSFVQSAGLIDTPLYTATSIGALAVILRRPLTLRSMLVVAALLSVATLTRPAAILVVVGVAVWLVAVYPKRRLLLAPAALFLVVVGVWVVRDSVVLHSPVTVATNGGWNLYLGNNDRTATYVVSGRSLDRLDDDQGHPDWASVNALSEVGQDQYFRDLAAHWMFSNPGMEARTLATKAAFSILPVLRPDGGGSKGLLFLVTAVPLYGLGAVGLFRLRRRRGAFLLIWTVAATLASEIVFFPYTRILSPVFPILAIGFVAVVWRRRWRPRTPGSGLGEAAVGSS</sequence>
<keyword evidence="7 8" id="KW-0472">Membrane</keyword>
<feature type="transmembrane region" description="Helical" evidence="8">
    <location>
        <begin position="199"/>
        <end position="228"/>
    </location>
</feature>
<organism evidence="10">
    <name type="scientific">freshwater metagenome</name>
    <dbReference type="NCBI Taxonomy" id="449393"/>
    <lineage>
        <taxon>unclassified sequences</taxon>
        <taxon>metagenomes</taxon>
        <taxon>ecological metagenomes</taxon>
    </lineage>
</organism>
<evidence type="ECO:0000256" key="8">
    <source>
        <dbReference type="SAM" id="Phobius"/>
    </source>
</evidence>
<keyword evidence="6 8" id="KW-1133">Transmembrane helix</keyword>
<feature type="transmembrane region" description="Helical" evidence="8">
    <location>
        <begin position="235"/>
        <end position="252"/>
    </location>
</feature>
<keyword evidence="4" id="KW-0808">Transferase</keyword>
<gene>
    <name evidence="10" type="ORF">UFOPK4150_02394</name>
</gene>
<keyword evidence="5 8" id="KW-0812">Transmembrane</keyword>
<evidence type="ECO:0000256" key="7">
    <source>
        <dbReference type="ARBA" id="ARBA00023136"/>
    </source>
</evidence>
<evidence type="ECO:0000256" key="6">
    <source>
        <dbReference type="ARBA" id="ARBA00022989"/>
    </source>
</evidence>
<evidence type="ECO:0000256" key="1">
    <source>
        <dbReference type="ARBA" id="ARBA00004651"/>
    </source>
</evidence>
<proteinExistence type="predicted"/>
<evidence type="ECO:0000256" key="3">
    <source>
        <dbReference type="ARBA" id="ARBA00022676"/>
    </source>
</evidence>
<dbReference type="AlphaFoldDB" id="A0A6J7SHU6"/>
<keyword evidence="3" id="KW-0328">Glycosyltransferase</keyword>
<feature type="transmembrane region" description="Helical" evidence="8">
    <location>
        <begin position="151"/>
        <end position="169"/>
    </location>
</feature>
<dbReference type="Pfam" id="PF13231">
    <property type="entry name" value="PMT_2"/>
    <property type="match status" value="1"/>
</dbReference>
<name>A0A6J7SHU6_9ZZZZ</name>
<dbReference type="GO" id="GO:0005886">
    <property type="term" value="C:plasma membrane"/>
    <property type="evidence" value="ECO:0007669"/>
    <property type="project" value="UniProtKB-SubCell"/>
</dbReference>